<protein>
    <submittedName>
        <fullName evidence="1">Uncharacterized protein</fullName>
    </submittedName>
</protein>
<feature type="non-terminal residue" evidence="1">
    <location>
        <position position="150"/>
    </location>
</feature>
<dbReference type="EMBL" id="NMUH01000186">
    <property type="protein sequence ID" value="MQL73985.1"/>
    <property type="molecule type" value="Genomic_DNA"/>
</dbReference>
<dbReference type="Proteomes" id="UP000652761">
    <property type="component" value="Unassembled WGS sequence"/>
</dbReference>
<dbReference type="AlphaFoldDB" id="A0A843TSF1"/>
<sequence length="150" mass="17506">MLVYSQICIFICMFPRGNSAQVEIPPKNISIKFKFVPIHMCYLKESSAHVRVFPLKTYQYNHKLCIHIHVFPRGKLCPNGVSAYGHIYIIINSQLYAYVSQKGVCICRWNTGEEICVNCKFMIMHTYFLKGKIPPDKDSLRTHGYKYMFI</sequence>
<name>A0A843TSF1_COLES</name>
<organism evidence="1 2">
    <name type="scientific">Colocasia esculenta</name>
    <name type="common">Wild taro</name>
    <name type="synonym">Arum esculentum</name>
    <dbReference type="NCBI Taxonomy" id="4460"/>
    <lineage>
        <taxon>Eukaryota</taxon>
        <taxon>Viridiplantae</taxon>
        <taxon>Streptophyta</taxon>
        <taxon>Embryophyta</taxon>
        <taxon>Tracheophyta</taxon>
        <taxon>Spermatophyta</taxon>
        <taxon>Magnoliopsida</taxon>
        <taxon>Liliopsida</taxon>
        <taxon>Araceae</taxon>
        <taxon>Aroideae</taxon>
        <taxon>Colocasieae</taxon>
        <taxon>Colocasia</taxon>
    </lineage>
</organism>
<reference evidence="1" key="1">
    <citation type="submission" date="2017-07" db="EMBL/GenBank/DDBJ databases">
        <title>Taro Niue Genome Assembly and Annotation.</title>
        <authorList>
            <person name="Atibalentja N."/>
            <person name="Keating K."/>
            <person name="Fields C.J."/>
        </authorList>
    </citation>
    <scope>NUCLEOTIDE SEQUENCE</scope>
    <source>
        <strain evidence="1">Niue_2</strain>
        <tissue evidence="1">Leaf</tissue>
    </source>
</reference>
<keyword evidence="2" id="KW-1185">Reference proteome</keyword>
<accession>A0A843TSF1</accession>
<evidence type="ECO:0000313" key="2">
    <source>
        <dbReference type="Proteomes" id="UP000652761"/>
    </source>
</evidence>
<evidence type="ECO:0000313" key="1">
    <source>
        <dbReference type="EMBL" id="MQL73985.1"/>
    </source>
</evidence>
<comment type="caution">
    <text evidence="1">The sequence shown here is derived from an EMBL/GenBank/DDBJ whole genome shotgun (WGS) entry which is preliminary data.</text>
</comment>
<gene>
    <name evidence="1" type="ORF">Taro_006341</name>
</gene>
<proteinExistence type="predicted"/>